<gene>
    <name evidence="1" type="ORF">NDI86_09885</name>
</gene>
<dbReference type="CDD" id="cd00448">
    <property type="entry name" value="YjgF_YER057c_UK114_family"/>
    <property type="match status" value="1"/>
</dbReference>
<keyword evidence="2" id="KW-1185">Reference proteome</keyword>
<proteinExistence type="predicted"/>
<dbReference type="InterPro" id="IPR006175">
    <property type="entry name" value="YjgF/YER057c/UK114"/>
</dbReference>
<protein>
    <submittedName>
        <fullName evidence="1">Rid family hydrolase</fullName>
    </submittedName>
</protein>
<dbReference type="EMBL" id="JAMQOS010000003">
    <property type="protein sequence ID" value="MDS0282432.1"/>
    <property type="molecule type" value="Genomic_DNA"/>
</dbReference>
<organism evidence="1 2">
    <name type="scientific">Haloarcula onubensis</name>
    <dbReference type="NCBI Taxonomy" id="2950539"/>
    <lineage>
        <taxon>Archaea</taxon>
        <taxon>Methanobacteriati</taxon>
        <taxon>Methanobacteriota</taxon>
        <taxon>Stenosarchaea group</taxon>
        <taxon>Halobacteria</taxon>
        <taxon>Halobacteriales</taxon>
        <taxon>Haloarculaceae</taxon>
        <taxon>Haloarcula</taxon>
    </lineage>
</organism>
<dbReference type="InterPro" id="IPR035959">
    <property type="entry name" value="RutC-like_sf"/>
</dbReference>
<dbReference type="Pfam" id="PF01042">
    <property type="entry name" value="Ribonuc_L-PSP"/>
    <property type="match status" value="1"/>
</dbReference>
<sequence length="48" mass="5125">MQDTVFRDDIDDFDATTDVFGDPPARSAVGVDALPKSVAVEIDATALR</sequence>
<evidence type="ECO:0000313" key="1">
    <source>
        <dbReference type="EMBL" id="MDS0282432.1"/>
    </source>
</evidence>
<name>A0ABU2FNU4_9EURY</name>
<evidence type="ECO:0000313" key="2">
    <source>
        <dbReference type="Proteomes" id="UP001268864"/>
    </source>
</evidence>
<comment type="caution">
    <text evidence="1">The sequence shown here is derived from an EMBL/GenBank/DDBJ whole genome shotgun (WGS) entry which is preliminary data.</text>
</comment>
<dbReference type="RefSeq" id="WP_310900266.1">
    <property type="nucleotide sequence ID" value="NZ_JAMQOS010000003.1"/>
</dbReference>
<accession>A0ABU2FNU4</accession>
<dbReference type="GO" id="GO:0016787">
    <property type="term" value="F:hydrolase activity"/>
    <property type="evidence" value="ECO:0007669"/>
    <property type="project" value="UniProtKB-KW"/>
</dbReference>
<keyword evidence="1" id="KW-0378">Hydrolase</keyword>
<dbReference type="Gene3D" id="3.30.1330.40">
    <property type="entry name" value="RutC-like"/>
    <property type="match status" value="1"/>
</dbReference>
<reference evidence="1 2" key="1">
    <citation type="submission" date="2022-06" db="EMBL/GenBank/DDBJ databases">
        <title>Halomicroarcula sp. a new haloarchaeum isolate from saline soil.</title>
        <authorList>
            <person name="Strakova D."/>
            <person name="Galisteo C."/>
            <person name="Sanchez-Porro C."/>
            <person name="Ventosa A."/>
        </authorList>
    </citation>
    <scope>NUCLEOTIDE SEQUENCE [LARGE SCALE GENOMIC DNA]</scope>
    <source>
        <strain evidence="1 2">S3CR25-11</strain>
    </source>
</reference>
<dbReference type="SUPFAM" id="SSF55298">
    <property type="entry name" value="YjgF-like"/>
    <property type="match status" value="1"/>
</dbReference>
<dbReference type="Proteomes" id="UP001268864">
    <property type="component" value="Unassembled WGS sequence"/>
</dbReference>